<feature type="chain" id="PRO_5015845314" description="Lipoprotein" evidence="1">
    <location>
        <begin position="19"/>
        <end position="93"/>
    </location>
</feature>
<keyword evidence="3" id="KW-1185">Reference proteome</keyword>
<dbReference type="RefSeq" id="WP_111163256.1">
    <property type="nucleotide sequence ID" value="NZ_PCDP01000061.1"/>
</dbReference>
<dbReference type="Proteomes" id="UP000248925">
    <property type="component" value="Unassembled WGS sequence"/>
</dbReference>
<dbReference type="PROSITE" id="PS51257">
    <property type="entry name" value="PROKAR_LIPOPROTEIN"/>
    <property type="match status" value="1"/>
</dbReference>
<comment type="caution">
    <text evidence="2">The sequence shown here is derived from an EMBL/GenBank/DDBJ whole genome shotgun (WGS) entry which is preliminary data.</text>
</comment>
<name>A0A2W4CUJ0_9HYPH</name>
<keyword evidence="1" id="KW-0732">Signal</keyword>
<evidence type="ECO:0000313" key="2">
    <source>
        <dbReference type="EMBL" id="PZM09104.1"/>
    </source>
</evidence>
<reference evidence="2 3" key="1">
    <citation type="journal article" date="2018" name="Sci. Rep.">
        <title>Rhizobium tumorigenes sp. nov., a novel plant tumorigenic bacterium isolated from cane gall tumors on thornless blackberry.</title>
        <authorList>
            <person name="Kuzmanovi N."/>
            <person name="Smalla K."/>
            <person name="Gronow S."/>
            <person name="PuBawska J."/>
        </authorList>
    </citation>
    <scope>NUCLEOTIDE SEQUENCE [LARGE SCALE GENOMIC DNA]</scope>
    <source>
        <strain evidence="2 3">CCBAU 85046</strain>
    </source>
</reference>
<dbReference type="AlphaFoldDB" id="A0A2W4CUJ0"/>
<protein>
    <recommendedName>
        <fullName evidence="4">Lipoprotein</fullName>
    </recommendedName>
</protein>
<accession>A0A2W4CUJ0</accession>
<dbReference type="OrthoDB" id="8163917at2"/>
<organism evidence="2 3">
    <name type="scientific">Rhizobium tubonense</name>
    <dbReference type="NCBI Taxonomy" id="484088"/>
    <lineage>
        <taxon>Bacteria</taxon>
        <taxon>Pseudomonadati</taxon>
        <taxon>Pseudomonadota</taxon>
        <taxon>Alphaproteobacteria</taxon>
        <taxon>Hyphomicrobiales</taxon>
        <taxon>Rhizobiaceae</taxon>
        <taxon>Rhizobium/Agrobacterium group</taxon>
        <taxon>Rhizobium</taxon>
    </lineage>
</organism>
<dbReference type="EMBL" id="PCDP01000061">
    <property type="protein sequence ID" value="PZM09104.1"/>
    <property type="molecule type" value="Genomic_DNA"/>
</dbReference>
<sequence length="93" mass="10334">MRVQAVLPSIALALALSACQTITPEEQRTRDVQTCSGYGFKRGSDGFANCLLRLDLDRRADARSFRDSNDDFFWGGPTVIVGGGYYGGHRHWH</sequence>
<proteinExistence type="predicted"/>
<evidence type="ECO:0008006" key="4">
    <source>
        <dbReference type="Google" id="ProtNLM"/>
    </source>
</evidence>
<evidence type="ECO:0000256" key="1">
    <source>
        <dbReference type="SAM" id="SignalP"/>
    </source>
</evidence>
<evidence type="ECO:0000313" key="3">
    <source>
        <dbReference type="Proteomes" id="UP000248925"/>
    </source>
</evidence>
<feature type="signal peptide" evidence="1">
    <location>
        <begin position="1"/>
        <end position="18"/>
    </location>
</feature>
<gene>
    <name evidence="2" type="ORF">CPY51_26635</name>
</gene>